<evidence type="ECO:0000256" key="4">
    <source>
        <dbReference type="ARBA" id="ARBA00022963"/>
    </source>
</evidence>
<dbReference type="SUPFAM" id="SSF53474">
    <property type="entry name" value="alpha/beta-Hydrolases"/>
    <property type="match status" value="1"/>
</dbReference>
<keyword evidence="3" id="KW-0378">Hydrolase</keyword>
<sequence>MRFASLLTLAPLCAVLVTFSAVQASPLYTIRAAVGDTNSTAGLPPDQDPFYTCPTGYASAKAGAILRQRFVKLNFTATAPENLKSAQQILYRTVDVFGKPDCTVSTVLQPYNQLKYPTRVLSYQFAEDSPALKCAPSYSLLARASATTSSVELILVNLALSKGYVLLLPDYQGPKSGFTVGTLSATGVLDGLRAGLQVKSVIPDPDKAIVALYGYSGGALASGWAVQQQPVYAPELKIAGAVLGGHIINIKHILLNINNSTHSNLVAAGIDGQRNVFPDLKAYIKTAAFPNGTALLDDVNTKCLNEIFSDGTVFNFFDYIRVSEQELFSAPSVVTALSSGILGQAGTPVPQVPLLVFNSVEDEIIVPKDVDDWVANICKRGAPSVQHVKIASGQHAATAALGAPAAFNWIDARFQRLPVLKGCVTQKSLSPLLDPLAILTVGQLFLNLLTHAAGGPIGPILGF</sequence>
<dbReference type="Proteomes" id="UP000077521">
    <property type="component" value="Unassembled WGS sequence"/>
</dbReference>
<comment type="catalytic activity">
    <reaction evidence="1">
        <text>a triacylglycerol + H2O = a diacylglycerol + a fatty acid + H(+)</text>
        <dbReference type="Rhea" id="RHEA:12044"/>
        <dbReference type="ChEBI" id="CHEBI:15377"/>
        <dbReference type="ChEBI" id="CHEBI:15378"/>
        <dbReference type="ChEBI" id="CHEBI:17855"/>
        <dbReference type="ChEBI" id="CHEBI:18035"/>
        <dbReference type="ChEBI" id="CHEBI:28868"/>
        <dbReference type="EC" id="3.1.1.3"/>
    </reaction>
</comment>
<evidence type="ECO:0000256" key="6">
    <source>
        <dbReference type="PIRNR" id="PIRNR029171"/>
    </source>
</evidence>
<dbReference type="InterPro" id="IPR005152">
    <property type="entry name" value="Lipase_secreted"/>
</dbReference>
<reference evidence="7" key="1">
    <citation type="submission" date="2016-04" db="EMBL/GenBank/DDBJ databases">
        <authorList>
            <person name="Nguyen H.D."/>
            <person name="Samba Siva P."/>
            <person name="Cullis J."/>
            <person name="Levesque C.A."/>
            <person name="Hambleton S."/>
        </authorList>
    </citation>
    <scope>NUCLEOTIDE SEQUENCE</scope>
    <source>
        <strain evidence="7">DAOMC 236416</strain>
    </source>
</reference>
<evidence type="ECO:0000256" key="3">
    <source>
        <dbReference type="ARBA" id="ARBA00022801"/>
    </source>
</evidence>
<evidence type="ECO:0000313" key="8">
    <source>
        <dbReference type="Proteomes" id="UP000077521"/>
    </source>
</evidence>
<proteinExistence type="inferred from homology"/>
<name>A0A177T4M4_9BASI</name>
<feature type="signal peptide" evidence="6">
    <location>
        <begin position="1"/>
        <end position="24"/>
    </location>
</feature>
<organism evidence="7 8">
    <name type="scientific">Tilletia indica</name>
    <dbReference type="NCBI Taxonomy" id="43049"/>
    <lineage>
        <taxon>Eukaryota</taxon>
        <taxon>Fungi</taxon>
        <taxon>Dikarya</taxon>
        <taxon>Basidiomycota</taxon>
        <taxon>Ustilaginomycotina</taxon>
        <taxon>Exobasidiomycetes</taxon>
        <taxon>Tilletiales</taxon>
        <taxon>Tilletiaceae</taxon>
        <taxon>Tilletia</taxon>
    </lineage>
</organism>
<reference evidence="7" key="2">
    <citation type="journal article" date="2019" name="IMA Fungus">
        <title>Genome sequencing and comparison of five Tilletia species to identify candidate genes for the detection of regulated species infecting wheat.</title>
        <authorList>
            <person name="Nguyen H.D.T."/>
            <person name="Sultana T."/>
            <person name="Kesanakurti P."/>
            <person name="Hambleton S."/>
        </authorList>
    </citation>
    <scope>NUCLEOTIDE SEQUENCE</scope>
    <source>
        <strain evidence="7">DAOMC 236416</strain>
    </source>
</reference>
<accession>A0A177T4M4</accession>
<dbReference type="AlphaFoldDB" id="A0A177T4M4"/>
<dbReference type="EMBL" id="LWDF02000752">
    <property type="protein sequence ID" value="KAE8243749.1"/>
    <property type="molecule type" value="Genomic_DNA"/>
</dbReference>
<dbReference type="PANTHER" id="PTHR34853:SF5">
    <property type="entry name" value="LIP-DOMAIN-CONTAINING PROTEIN-RELATED"/>
    <property type="match status" value="1"/>
</dbReference>
<dbReference type="Gene3D" id="1.10.260.130">
    <property type="match status" value="1"/>
</dbReference>
<keyword evidence="4" id="KW-0442">Lipid degradation</keyword>
<keyword evidence="6" id="KW-0732">Signal</keyword>
<comment type="similarity">
    <text evidence="6">Belongs to the AB hydrolase superfamily. Lipase family.</text>
</comment>
<protein>
    <recommendedName>
        <fullName evidence="2">triacylglycerol lipase</fullName>
        <ecNumber evidence="2">3.1.1.3</ecNumber>
    </recommendedName>
</protein>
<dbReference type="Gene3D" id="3.40.50.1820">
    <property type="entry name" value="alpha/beta hydrolase"/>
    <property type="match status" value="1"/>
</dbReference>
<dbReference type="InterPro" id="IPR029058">
    <property type="entry name" value="AB_hydrolase_fold"/>
</dbReference>
<dbReference type="GO" id="GO:0016042">
    <property type="term" value="P:lipid catabolic process"/>
    <property type="evidence" value="ECO:0007669"/>
    <property type="project" value="UniProtKB-UniRule"/>
</dbReference>
<evidence type="ECO:0000313" key="7">
    <source>
        <dbReference type="EMBL" id="KAE8243749.1"/>
    </source>
</evidence>
<evidence type="ECO:0000256" key="1">
    <source>
        <dbReference type="ARBA" id="ARBA00001024"/>
    </source>
</evidence>
<dbReference type="Pfam" id="PF03583">
    <property type="entry name" value="LIP"/>
    <property type="match status" value="1"/>
</dbReference>
<dbReference type="EC" id="3.1.1.3" evidence="2"/>
<dbReference type="PIRSF" id="PIRSF029171">
    <property type="entry name" value="Esterase_LipA"/>
    <property type="match status" value="1"/>
</dbReference>
<feature type="chain" id="PRO_5035981923" description="triacylglycerol lipase" evidence="6">
    <location>
        <begin position="25"/>
        <end position="463"/>
    </location>
</feature>
<evidence type="ECO:0000256" key="2">
    <source>
        <dbReference type="ARBA" id="ARBA00013279"/>
    </source>
</evidence>
<keyword evidence="8" id="KW-1185">Reference proteome</keyword>
<dbReference type="PANTHER" id="PTHR34853">
    <property type="match status" value="1"/>
</dbReference>
<keyword evidence="5" id="KW-0443">Lipid metabolism</keyword>
<dbReference type="GO" id="GO:0004806">
    <property type="term" value="F:triacylglycerol lipase activity"/>
    <property type="evidence" value="ECO:0007669"/>
    <property type="project" value="UniProtKB-UniRule"/>
</dbReference>
<comment type="caution">
    <text evidence="7">The sequence shown here is derived from an EMBL/GenBank/DDBJ whole genome shotgun (WGS) entry which is preliminary data.</text>
</comment>
<gene>
    <name evidence="7" type="ORF">A4X13_0g6964</name>
</gene>
<evidence type="ECO:0000256" key="5">
    <source>
        <dbReference type="ARBA" id="ARBA00023098"/>
    </source>
</evidence>